<proteinExistence type="predicted"/>
<evidence type="ECO:0000313" key="2">
    <source>
        <dbReference type="Proteomes" id="UP000285517"/>
    </source>
</evidence>
<protein>
    <submittedName>
        <fullName evidence="1">Uncharacterized protein</fullName>
    </submittedName>
</protein>
<organism evidence="1 2">
    <name type="scientific">Aequorivita ciconiae</name>
    <dbReference type="NCBI Taxonomy" id="2494375"/>
    <lineage>
        <taxon>Bacteria</taxon>
        <taxon>Pseudomonadati</taxon>
        <taxon>Bacteroidota</taxon>
        <taxon>Flavobacteriia</taxon>
        <taxon>Flavobacteriales</taxon>
        <taxon>Flavobacteriaceae</taxon>
        <taxon>Aequorivita</taxon>
    </lineage>
</organism>
<dbReference type="KEGG" id="aev:EI546_05555"/>
<gene>
    <name evidence="1" type="ORF">EI546_05555</name>
</gene>
<dbReference type="EMBL" id="CP034951">
    <property type="protein sequence ID" value="QAA81225.1"/>
    <property type="molecule type" value="Genomic_DNA"/>
</dbReference>
<name>A0A410G1V9_9FLAO</name>
<dbReference type="AlphaFoldDB" id="A0A410G1V9"/>
<dbReference type="RefSeq" id="WP_128249613.1">
    <property type="nucleotide sequence ID" value="NZ_CP034951.1"/>
</dbReference>
<keyword evidence="2" id="KW-1185">Reference proteome</keyword>
<sequence length="77" mass="8796">MRKKRSVCSKTSERQLVSTHWSANQLVSERYMQGRPQGVHFTLADMFLRNKAERLTNTALPALGRALGKARVRLIEV</sequence>
<accession>A0A410G1V9</accession>
<evidence type="ECO:0000313" key="1">
    <source>
        <dbReference type="EMBL" id="QAA81225.1"/>
    </source>
</evidence>
<reference evidence="1 2" key="1">
    <citation type="submission" date="2019-01" db="EMBL/GenBank/DDBJ databases">
        <title>Complete genome sequencing of Aequorivita sp. H23M31.</title>
        <authorList>
            <person name="Bae J.-W."/>
        </authorList>
    </citation>
    <scope>NUCLEOTIDE SEQUENCE [LARGE SCALE GENOMIC DNA]</scope>
    <source>
        <strain evidence="1 2">H23M31</strain>
    </source>
</reference>
<dbReference type="Proteomes" id="UP000285517">
    <property type="component" value="Chromosome"/>
</dbReference>
<dbReference type="OrthoDB" id="1495216at2"/>